<dbReference type="AlphaFoldDB" id="A0A5B7IGY0"/>
<organism evidence="1 2">
    <name type="scientific">Portunus trituberculatus</name>
    <name type="common">Swimming crab</name>
    <name type="synonym">Neptunus trituberculatus</name>
    <dbReference type="NCBI Taxonomy" id="210409"/>
    <lineage>
        <taxon>Eukaryota</taxon>
        <taxon>Metazoa</taxon>
        <taxon>Ecdysozoa</taxon>
        <taxon>Arthropoda</taxon>
        <taxon>Crustacea</taxon>
        <taxon>Multicrustacea</taxon>
        <taxon>Malacostraca</taxon>
        <taxon>Eumalacostraca</taxon>
        <taxon>Eucarida</taxon>
        <taxon>Decapoda</taxon>
        <taxon>Pleocyemata</taxon>
        <taxon>Brachyura</taxon>
        <taxon>Eubrachyura</taxon>
        <taxon>Portunoidea</taxon>
        <taxon>Portunidae</taxon>
        <taxon>Portuninae</taxon>
        <taxon>Portunus</taxon>
    </lineage>
</organism>
<comment type="caution">
    <text evidence="1">The sequence shown here is derived from an EMBL/GenBank/DDBJ whole genome shotgun (WGS) entry which is preliminary data.</text>
</comment>
<dbReference type="EMBL" id="VSRR010053102">
    <property type="protein sequence ID" value="MPC80128.1"/>
    <property type="molecule type" value="Genomic_DNA"/>
</dbReference>
<evidence type="ECO:0000313" key="2">
    <source>
        <dbReference type="Proteomes" id="UP000324222"/>
    </source>
</evidence>
<keyword evidence="2" id="KW-1185">Reference proteome</keyword>
<protein>
    <submittedName>
        <fullName evidence="1">Uncharacterized protein</fullName>
    </submittedName>
</protein>
<accession>A0A5B7IGY0</accession>
<proteinExistence type="predicted"/>
<gene>
    <name evidence="1" type="ORF">E2C01_074696</name>
</gene>
<reference evidence="1 2" key="1">
    <citation type="submission" date="2019-05" db="EMBL/GenBank/DDBJ databases">
        <title>Another draft genome of Portunus trituberculatus and its Hox gene families provides insights of decapod evolution.</title>
        <authorList>
            <person name="Jeong J.-H."/>
            <person name="Song I."/>
            <person name="Kim S."/>
            <person name="Choi T."/>
            <person name="Kim D."/>
            <person name="Ryu S."/>
            <person name="Kim W."/>
        </authorList>
    </citation>
    <scope>NUCLEOTIDE SEQUENCE [LARGE SCALE GENOMIC DNA]</scope>
    <source>
        <tissue evidence="1">Muscle</tissue>
    </source>
</reference>
<dbReference type="Proteomes" id="UP000324222">
    <property type="component" value="Unassembled WGS sequence"/>
</dbReference>
<evidence type="ECO:0000313" key="1">
    <source>
        <dbReference type="EMBL" id="MPC80128.1"/>
    </source>
</evidence>
<sequence>MIREVVLGVRDPSINLRGDR</sequence>
<name>A0A5B7IGY0_PORTR</name>